<name>A0A813XXN0_ADIRI</name>
<protein>
    <submittedName>
        <fullName evidence="2">Uncharacterized protein</fullName>
    </submittedName>
</protein>
<sequence>MDPSTSAHGDSNISTKLVISFGSLGMILLGFAIFYCYKTTRRDQNNDRRSSSSSMESYQQLYFSKVPFDQLENIDHRVIERWSSVADPSLTFYRVHIQDYPDSVYQPVNEERLRSSIEQSKAIEYAGVEVNFF</sequence>
<gene>
    <name evidence="2" type="ORF">XAT740_LOCUS6804</name>
</gene>
<evidence type="ECO:0000313" key="3">
    <source>
        <dbReference type="Proteomes" id="UP000663828"/>
    </source>
</evidence>
<evidence type="ECO:0000313" key="2">
    <source>
        <dbReference type="EMBL" id="CAF0877175.1"/>
    </source>
</evidence>
<accession>A0A813XXN0</accession>
<keyword evidence="1" id="KW-0472">Membrane</keyword>
<evidence type="ECO:0000256" key="1">
    <source>
        <dbReference type="SAM" id="Phobius"/>
    </source>
</evidence>
<organism evidence="2 3">
    <name type="scientific">Adineta ricciae</name>
    <name type="common">Rotifer</name>
    <dbReference type="NCBI Taxonomy" id="249248"/>
    <lineage>
        <taxon>Eukaryota</taxon>
        <taxon>Metazoa</taxon>
        <taxon>Spiralia</taxon>
        <taxon>Gnathifera</taxon>
        <taxon>Rotifera</taxon>
        <taxon>Eurotatoria</taxon>
        <taxon>Bdelloidea</taxon>
        <taxon>Adinetida</taxon>
        <taxon>Adinetidae</taxon>
        <taxon>Adineta</taxon>
    </lineage>
</organism>
<dbReference type="EMBL" id="CAJNOR010000313">
    <property type="protein sequence ID" value="CAF0877175.1"/>
    <property type="molecule type" value="Genomic_DNA"/>
</dbReference>
<dbReference type="Proteomes" id="UP000663828">
    <property type="component" value="Unassembled WGS sequence"/>
</dbReference>
<keyword evidence="1" id="KW-1133">Transmembrane helix</keyword>
<feature type="transmembrane region" description="Helical" evidence="1">
    <location>
        <begin position="17"/>
        <end position="37"/>
    </location>
</feature>
<reference evidence="2" key="1">
    <citation type="submission" date="2021-02" db="EMBL/GenBank/DDBJ databases">
        <authorList>
            <person name="Nowell W R."/>
        </authorList>
    </citation>
    <scope>NUCLEOTIDE SEQUENCE</scope>
</reference>
<keyword evidence="3" id="KW-1185">Reference proteome</keyword>
<comment type="caution">
    <text evidence="2">The sequence shown here is derived from an EMBL/GenBank/DDBJ whole genome shotgun (WGS) entry which is preliminary data.</text>
</comment>
<keyword evidence="1" id="KW-0812">Transmembrane</keyword>
<dbReference type="AlphaFoldDB" id="A0A813XXN0"/>
<proteinExistence type="predicted"/>